<dbReference type="Gene3D" id="3.30.450.20">
    <property type="entry name" value="PAS domain"/>
    <property type="match status" value="2"/>
</dbReference>
<feature type="domain" description="Methyl-accepting transducer" evidence="2">
    <location>
        <begin position="258"/>
        <end position="494"/>
    </location>
</feature>
<dbReference type="SUPFAM" id="SSF55785">
    <property type="entry name" value="PYP-like sensor domain (PAS domain)"/>
    <property type="match status" value="2"/>
</dbReference>
<dbReference type="Pfam" id="PF00015">
    <property type="entry name" value="MCPsignal"/>
    <property type="match status" value="1"/>
</dbReference>
<dbReference type="PANTHER" id="PTHR24422:SF10">
    <property type="entry name" value="CHEMOTAXIS PROTEIN METHYLTRANSFERASE 2"/>
    <property type="match status" value="1"/>
</dbReference>
<dbReference type="PROSITE" id="PS50111">
    <property type="entry name" value="CHEMOTAXIS_TRANSDUC_2"/>
    <property type="match status" value="1"/>
</dbReference>
<evidence type="ECO:0000313" key="8">
    <source>
        <dbReference type="Proteomes" id="UP001277471"/>
    </source>
</evidence>
<dbReference type="PRINTS" id="PR00260">
    <property type="entry name" value="CHEMTRNSDUCR"/>
</dbReference>
<dbReference type="GO" id="GO:0004888">
    <property type="term" value="F:transmembrane signaling receptor activity"/>
    <property type="evidence" value="ECO:0007669"/>
    <property type="project" value="InterPro"/>
</dbReference>
<feature type="domain" description="PAS" evidence="3">
    <location>
        <begin position="155"/>
        <end position="190"/>
    </location>
</feature>
<dbReference type="InterPro" id="IPR000014">
    <property type="entry name" value="PAS"/>
</dbReference>
<dbReference type="SUPFAM" id="SSF58104">
    <property type="entry name" value="Methyl-accepting chemotaxis protein (MCP) signaling domain"/>
    <property type="match status" value="1"/>
</dbReference>
<dbReference type="PROSITE" id="PS50113">
    <property type="entry name" value="PAC"/>
    <property type="match status" value="2"/>
</dbReference>
<sequence length="495" mass="53457">MPFKAFLRSADTEATEITAALDKSNGIITFDTYGNILSANDQFLRCMGYNLEEIKGKHHRIFVDPKLHGSLDYEDFWERLRRGEFQSSLYKRIGKGGREVWIEASYNPIKNRQGVTHKVVKVCTDVTERHLEHIDLRGKAEAISKSQAVIEFTPDGTVITANENFLSLLGYTLREIEGRHHSTFVDPAEHGGADYRAFWESLRQGRFQAAQYKRIGKGGRVVWIQASYNPVFDTSNRLSKIVKFATDITHQVELLDQLKALIDNNFTEIDAALSAAGRQAEDAAQRSGATQGTVQTVAASAEELAASAREIADSMIRSRQAASTAMDETGNADRAAARLTEVAKAMGGIVDLISSIASQINLLALNATIEAARAGEAGRGFAVVANEVKNLANQSANATAQISKEIEGMQAVSSDVVASLGNIRQATSNLMEFVTVSAGAVEEQSAVTGDMSTNMQNASASVSAVDHNIGAINSAITQIASAVSETKEAAKVLAR</sequence>
<dbReference type="InterPro" id="IPR004089">
    <property type="entry name" value="MCPsignal_dom"/>
</dbReference>
<dbReference type="Pfam" id="PF08448">
    <property type="entry name" value="PAS_4"/>
    <property type="match status" value="1"/>
</dbReference>
<dbReference type="Proteomes" id="UP000298774">
    <property type="component" value="Chromosome"/>
</dbReference>
<feature type="domain" description="PAC" evidence="4">
    <location>
        <begin position="83"/>
        <end position="138"/>
    </location>
</feature>
<dbReference type="Pfam" id="PF08447">
    <property type="entry name" value="PAS_3"/>
    <property type="match status" value="1"/>
</dbReference>
<name>A0A0P0E918_AZOBR</name>
<dbReference type="AlphaFoldDB" id="A0A0P0E918"/>
<reference evidence="5 8" key="2">
    <citation type="submission" date="2023-11" db="EMBL/GenBank/DDBJ databases">
        <title>MicrobeMod: A computational toolkit for identifying prokaryotic methylation and restriction-modification with nanopore sequencing.</title>
        <authorList>
            <person name="Crits-Christoph A."/>
            <person name="Kang S.C."/>
            <person name="Lee H."/>
            <person name="Ostrov N."/>
        </authorList>
    </citation>
    <scope>NUCLEOTIDE SEQUENCE [LARGE SCALE GENOMIC DNA]</scope>
    <source>
        <strain evidence="5 8">ATCC 29145</strain>
    </source>
</reference>
<evidence type="ECO:0000313" key="7">
    <source>
        <dbReference type="Proteomes" id="UP000298774"/>
    </source>
</evidence>
<dbReference type="Gene3D" id="1.10.287.950">
    <property type="entry name" value="Methyl-accepting chemotaxis protein"/>
    <property type="match status" value="1"/>
</dbReference>
<dbReference type="Proteomes" id="UP001277471">
    <property type="component" value="Unassembled WGS sequence"/>
</dbReference>
<dbReference type="CDD" id="cd00130">
    <property type="entry name" value="PAS"/>
    <property type="match status" value="2"/>
</dbReference>
<dbReference type="InterPro" id="IPR013656">
    <property type="entry name" value="PAS_4"/>
</dbReference>
<dbReference type="InterPro" id="IPR000700">
    <property type="entry name" value="PAS-assoc_C"/>
</dbReference>
<feature type="domain" description="PAC" evidence="4">
    <location>
        <begin position="208"/>
        <end position="260"/>
    </location>
</feature>
<evidence type="ECO:0000259" key="4">
    <source>
        <dbReference type="PROSITE" id="PS50113"/>
    </source>
</evidence>
<keyword evidence="8" id="KW-1185">Reference proteome</keyword>
<protein>
    <submittedName>
        <fullName evidence="5 6">Methyl-accepting chemotaxis protein</fullName>
    </submittedName>
</protein>
<evidence type="ECO:0000256" key="1">
    <source>
        <dbReference type="PROSITE-ProRule" id="PRU00284"/>
    </source>
</evidence>
<evidence type="ECO:0000313" key="6">
    <source>
        <dbReference type="EMBL" id="QCO09820.1"/>
    </source>
</evidence>
<dbReference type="NCBIfam" id="TIGR00229">
    <property type="entry name" value="sensory_box"/>
    <property type="match status" value="2"/>
</dbReference>
<feature type="domain" description="PAS" evidence="3">
    <location>
        <begin position="13"/>
        <end position="57"/>
    </location>
</feature>
<dbReference type="InterPro" id="IPR050903">
    <property type="entry name" value="Bact_Chemotaxis_MeTrfase"/>
</dbReference>
<gene>
    <name evidence="6" type="ORF">D3868_12735</name>
    <name evidence="5" type="ORF">SIM66_19790</name>
</gene>
<dbReference type="GO" id="GO:0006935">
    <property type="term" value="P:chemotaxis"/>
    <property type="evidence" value="ECO:0007669"/>
    <property type="project" value="InterPro"/>
</dbReference>
<dbReference type="PANTHER" id="PTHR24422">
    <property type="entry name" value="CHEMOTAXIS PROTEIN METHYLTRANSFERASE"/>
    <property type="match status" value="1"/>
</dbReference>
<dbReference type="GO" id="GO:0007165">
    <property type="term" value="P:signal transduction"/>
    <property type="evidence" value="ECO:0007669"/>
    <property type="project" value="UniProtKB-KW"/>
</dbReference>
<dbReference type="EMBL" id="CP032339">
    <property type="protein sequence ID" value="QCO09820.1"/>
    <property type="molecule type" value="Genomic_DNA"/>
</dbReference>
<evidence type="ECO:0000259" key="3">
    <source>
        <dbReference type="PROSITE" id="PS50112"/>
    </source>
</evidence>
<reference evidence="6 7" key="1">
    <citation type="submission" date="2018-09" db="EMBL/GenBank/DDBJ databases">
        <title>Whole genome based analysis of evolution and adaptive divergence in Indian and Brazilian strains of Azospirillum brasilense.</title>
        <authorList>
            <person name="Singh C."/>
            <person name="Tripathi A.K."/>
        </authorList>
    </citation>
    <scope>NUCLEOTIDE SEQUENCE [LARGE SCALE GENOMIC DNA]</scope>
    <source>
        <strain evidence="6 7">MTCC4038</strain>
    </source>
</reference>
<dbReference type="GO" id="GO:0016020">
    <property type="term" value="C:membrane"/>
    <property type="evidence" value="ECO:0007669"/>
    <property type="project" value="InterPro"/>
</dbReference>
<dbReference type="InterPro" id="IPR013655">
    <property type="entry name" value="PAS_fold_3"/>
</dbReference>
<dbReference type="SMART" id="SM00086">
    <property type="entry name" value="PAC"/>
    <property type="match status" value="2"/>
</dbReference>
<keyword evidence="1" id="KW-0807">Transducer</keyword>
<dbReference type="InterPro" id="IPR004090">
    <property type="entry name" value="Chemotax_Me-accpt_rcpt"/>
</dbReference>
<evidence type="ECO:0000313" key="5">
    <source>
        <dbReference type="EMBL" id="MDX5953421.1"/>
    </source>
</evidence>
<dbReference type="InterPro" id="IPR035965">
    <property type="entry name" value="PAS-like_dom_sf"/>
</dbReference>
<dbReference type="RefSeq" id="WP_051140147.1">
    <property type="nucleotide sequence ID" value="NZ_CP012914.1"/>
</dbReference>
<dbReference type="KEGG" id="abf:AMK58_04635"/>
<accession>A0A0P0E918</accession>
<proteinExistence type="predicted"/>
<dbReference type="SMART" id="SM00283">
    <property type="entry name" value="MA"/>
    <property type="match status" value="1"/>
</dbReference>
<dbReference type="PROSITE" id="PS50112">
    <property type="entry name" value="PAS"/>
    <property type="match status" value="2"/>
</dbReference>
<evidence type="ECO:0000259" key="2">
    <source>
        <dbReference type="PROSITE" id="PS50111"/>
    </source>
</evidence>
<dbReference type="InterPro" id="IPR001610">
    <property type="entry name" value="PAC"/>
</dbReference>
<organism evidence="6 7">
    <name type="scientific">Azospirillum brasilense</name>
    <dbReference type="NCBI Taxonomy" id="192"/>
    <lineage>
        <taxon>Bacteria</taxon>
        <taxon>Pseudomonadati</taxon>
        <taxon>Pseudomonadota</taxon>
        <taxon>Alphaproteobacteria</taxon>
        <taxon>Rhodospirillales</taxon>
        <taxon>Azospirillaceae</taxon>
        <taxon>Azospirillum</taxon>
    </lineage>
</organism>
<dbReference type="EMBL" id="JAWXYC010000004">
    <property type="protein sequence ID" value="MDX5953421.1"/>
    <property type="molecule type" value="Genomic_DNA"/>
</dbReference>
<dbReference type="GeneID" id="56451765"/>